<gene>
    <name evidence="1" type="ORF">FNA46_00905</name>
</gene>
<dbReference type="RefSeq" id="WP_142880451.1">
    <property type="nucleotide sequence ID" value="NZ_VJMG01000003.1"/>
</dbReference>
<comment type="caution">
    <text evidence="1">The sequence shown here is derived from an EMBL/GenBank/DDBJ whole genome shotgun (WGS) entry which is preliminary data.</text>
</comment>
<reference evidence="1 2" key="1">
    <citation type="submission" date="2019-07" db="EMBL/GenBank/DDBJ databases">
        <title>Ln-dependent methylotrophs.</title>
        <authorList>
            <person name="Tani A."/>
        </authorList>
    </citation>
    <scope>NUCLEOTIDE SEQUENCE [LARGE SCALE GENOMIC DNA]</scope>
    <source>
        <strain evidence="1 2">SM12</strain>
    </source>
</reference>
<accession>A0A549TIC5</accession>
<protein>
    <recommendedName>
        <fullName evidence="3">HAD family hydrolase</fullName>
    </recommendedName>
</protein>
<evidence type="ECO:0000313" key="1">
    <source>
        <dbReference type="EMBL" id="TRL43004.1"/>
    </source>
</evidence>
<keyword evidence="2" id="KW-1185">Reference proteome</keyword>
<organism evidence="1 2">
    <name type="scientific">Rhizobium straminoryzae</name>
    <dbReference type="NCBI Taxonomy" id="1387186"/>
    <lineage>
        <taxon>Bacteria</taxon>
        <taxon>Pseudomonadati</taxon>
        <taxon>Pseudomonadota</taxon>
        <taxon>Alphaproteobacteria</taxon>
        <taxon>Hyphomicrobiales</taxon>
        <taxon>Rhizobiaceae</taxon>
        <taxon>Rhizobium/Agrobacterium group</taxon>
        <taxon>Rhizobium</taxon>
    </lineage>
</organism>
<dbReference type="AlphaFoldDB" id="A0A549TIC5"/>
<sequence length="529" mass="58504">MTFQPKTGDTLYLIGAHGETATPVASALPQAAAAERQATEAVPNAAASSDPRPLVRTFDVFDTLIARRCIEPSGVFAIIEERSGLKGFAAARRKAEAHVLDRPHDLDVIYAELARLLGVEPVKLAALKALEVDVEKEQVIPIAENLARVRHGDVLISDMYLGATHIRSLLDRAGLTARVGLVVTNDGKKTGRIWPDISANLRIEEHLGDNEHSDVKMPTSFGLTARLTRLDKPSAVETVLINLGLRQLAELCREARLRTFSEDAGIRTVQLIQANLNFPLMLMASIELANLVRHLGLRRVLFSSRDCDMWVPLFEEVARRKGVTCKAEYFYTSRLAKMQPSESYLAYARDRIGQDSIVVDLCGTGWSLSHLAERLGLSKVPVFFLHKLPSAKAYEELSQTPDACAFHALIRPDAPDVFNTILEMCNYSDHGMVRDVRMVEGFALPVLAEDERGAADHAAVRAQKETFALAVSLMKHFDLNHVLQLDQPSISAVSTALYQSLSRQQSLRGLYGKSHMDEEVRVRRQIGCN</sequence>
<name>A0A549TIC5_9HYPH</name>
<dbReference type="EMBL" id="VJMG01000003">
    <property type="protein sequence ID" value="TRL43004.1"/>
    <property type="molecule type" value="Genomic_DNA"/>
</dbReference>
<evidence type="ECO:0000313" key="2">
    <source>
        <dbReference type="Proteomes" id="UP000316801"/>
    </source>
</evidence>
<dbReference type="Proteomes" id="UP000316801">
    <property type="component" value="Unassembled WGS sequence"/>
</dbReference>
<evidence type="ECO:0008006" key="3">
    <source>
        <dbReference type="Google" id="ProtNLM"/>
    </source>
</evidence>
<proteinExistence type="predicted"/>